<comment type="similarity">
    <text evidence="3">Belongs to the methyltransferase superfamily. LCMT family.</text>
</comment>
<dbReference type="InterPro" id="IPR029063">
    <property type="entry name" value="SAM-dependent_MTases_sf"/>
</dbReference>
<dbReference type="PANTHER" id="PTHR13600:SF33">
    <property type="entry name" value="LEUCINE CARBOXYL METHYLTRANSFERASE 1"/>
    <property type="match status" value="1"/>
</dbReference>
<evidence type="ECO:0000256" key="5">
    <source>
        <dbReference type="ARBA" id="ARBA00022603"/>
    </source>
</evidence>
<dbReference type="EMBL" id="CADEPI010000085">
    <property type="protein sequence ID" value="CAB3373411.1"/>
    <property type="molecule type" value="Genomic_DNA"/>
</dbReference>
<dbReference type="GO" id="GO:0018423">
    <property type="term" value="F:protein C-terminal leucine carboxyl O-methyltransferase activity"/>
    <property type="evidence" value="ECO:0007669"/>
    <property type="project" value="UniProtKB-EC"/>
</dbReference>
<dbReference type="InterPro" id="IPR007213">
    <property type="entry name" value="Ppm1/Ppm2/Tcmp"/>
</dbReference>
<dbReference type="OrthoDB" id="203237at2759"/>
<dbReference type="Gene3D" id="3.40.50.150">
    <property type="entry name" value="Vaccinia Virus protein VP39"/>
    <property type="match status" value="1"/>
</dbReference>
<evidence type="ECO:0000256" key="4">
    <source>
        <dbReference type="ARBA" id="ARBA00012834"/>
    </source>
</evidence>
<dbReference type="FunFam" id="3.40.50.150:FF:000092">
    <property type="entry name" value="Leucine carboxyl methyltransferase 1"/>
    <property type="match status" value="1"/>
</dbReference>
<evidence type="ECO:0000313" key="10">
    <source>
        <dbReference type="Proteomes" id="UP000494165"/>
    </source>
</evidence>
<evidence type="ECO:0000256" key="2">
    <source>
        <dbReference type="ARBA" id="ARBA00003455"/>
    </source>
</evidence>
<dbReference type="SUPFAM" id="SSF53335">
    <property type="entry name" value="S-adenosyl-L-methionine-dependent methyltransferases"/>
    <property type="match status" value="1"/>
</dbReference>
<dbReference type="GO" id="GO:0009966">
    <property type="term" value="P:regulation of signal transduction"/>
    <property type="evidence" value="ECO:0007669"/>
    <property type="project" value="UniProtKB-ARBA"/>
</dbReference>
<gene>
    <name evidence="9" type="ORF">CLODIP_2_CD15624</name>
</gene>
<protein>
    <recommendedName>
        <fullName evidence="4">[phosphatase 2A protein]-leucine-carboxy methyltransferase</fullName>
        <ecNumber evidence="4">2.1.1.233</ecNumber>
    </recommendedName>
    <alternativeName>
        <fullName evidence="8">[Phosphatase 2A protein]-leucine-carboxy methyltransferase 1</fullName>
    </alternativeName>
</protein>
<reference evidence="9 10" key="1">
    <citation type="submission" date="2020-04" db="EMBL/GenBank/DDBJ databases">
        <authorList>
            <person name="Alioto T."/>
            <person name="Alioto T."/>
            <person name="Gomez Garrido J."/>
        </authorList>
    </citation>
    <scope>NUCLEOTIDE SEQUENCE [LARGE SCALE GENOMIC DNA]</scope>
</reference>
<comment type="catalytic activity">
    <reaction evidence="1">
        <text>[phosphatase 2A protein]-C-terminal L-leucine + S-adenosyl-L-methionine = [phosphatase 2A protein]-C-terminal L-leucine methyl ester + S-adenosyl-L-homocysteine</text>
        <dbReference type="Rhea" id="RHEA:48544"/>
        <dbReference type="Rhea" id="RHEA-COMP:12134"/>
        <dbReference type="Rhea" id="RHEA-COMP:12135"/>
        <dbReference type="ChEBI" id="CHEBI:57856"/>
        <dbReference type="ChEBI" id="CHEBI:59789"/>
        <dbReference type="ChEBI" id="CHEBI:90516"/>
        <dbReference type="ChEBI" id="CHEBI:90517"/>
        <dbReference type="EC" id="2.1.1.233"/>
    </reaction>
</comment>
<dbReference type="EC" id="2.1.1.233" evidence="4"/>
<evidence type="ECO:0000256" key="6">
    <source>
        <dbReference type="ARBA" id="ARBA00022679"/>
    </source>
</evidence>
<keyword evidence="7" id="KW-0949">S-adenosyl-L-methionine</keyword>
<comment type="function">
    <text evidence="2">Methylates the carboxyl group of the C-terminal leucine residue of protein phosphatase 2A catalytic subunits to form alpha-leucine ester residues.</text>
</comment>
<evidence type="ECO:0000256" key="1">
    <source>
        <dbReference type="ARBA" id="ARBA00000724"/>
    </source>
</evidence>
<proteinExistence type="inferred from homology"/>
<dbReference type="PANTHER" id="PTHR13600">
    <property type="entry name" value="LEUCINE CARBOXYL METHYLTRANSFERASE"/>
    <property type="match status" value="1"/>
</dbReference>
<evidence type="ECO:0000313" key="9">
    <source>
        <dbReference type="EMBL" id="CAB3373411.1"/>
    </source>
</evidence>
<accession>A0A8S1CVT9</accession>
<dbReference type="InterPro" id="IPR016651">
    <property type="entry name" value="LCMT1"/>
</dbReference>
<keyword evidence="6" id="KW-0808">Transferase</keyword>
<comment type="caution">
    <text evidence="9">The sequence shown here is derived from an EMBL/GenBank/DDBJ whole genome shotgun (WGS) entry which is preliminary data.</text>
</comment>
<evidence type="ECO:0000256" key="8">
    <source>
        <dbReference type="ARBA" id="ARBA00032526"/>
    </source>
</evidence>
<name>A0A8S1CVT9_9INSE</name>
<dbReference type="GO" id="GO:0005829">
    <property type="term" value="C:cytosol"/>
    <property type="evidence" value="ECO:0007669"/>
    <property type="project" value="TreeGrafter"/>
</dbReference>
<dbReference type="GO" id="GO:0032259">
    <property type="term" value="P:methylation"/>
    <property type="evidence" value="ECO:0007669"/>
    <property type="project" value="UniProtKB-KW"/>
</dbReference>
<evidence type="ECO:0000256" key="7">
    <source>
        <dbReference type="ARBA" id="ARBA00022691"/>
    </source>
</evidence>
<dbReference type="AlphaFoldDB" id="A0A8S1CVT9"/>
<sequence>MQPICVLDNLPEQWSTDETCFQSKLEFNPCNVESLPATLKHARKNEWPLDGRVARRPLVASSSFSLNNRTPLARPFYVFLRSSVLSIRTFNDGYHCLRNRQISEMHCLAGDDAVRATNDDASECKRCAVNLGYWQDKFINFFIKAGERKAPEINRGYYARCTAVSLLMEKFLLKAGAEQCQILNFGAGFDTLYWRLKSNGHIVKNFIELDFPNVTAKKCYAIKRNKTLLEQIHSEDGEVKFSPTDLHAANYHLVGVDLRQLSEVQKKLADSEIDWNAPTLLLAECVLVYVEPEHIRSLLSFLSSKLPTAYFINYEQVNMEDRFGQIMLSNLRARGCSLAGVEACRDLASQQQRFLDTGWDGSKTWTMEEVWNALPREDRNRIEKIEFLDENELLQQLFHHYCISVGWKDQGPRLSLSELHLKRFDVATLAEVNACI</sequence>
<dbReference type="Pfam" id="PF04072">
    <property type="entry name" value="LCM"/>
    <property type="match status" value="1"/>
</dbReference>
<evidence type="ECO:0000256" key="3">
    <source>
        <dbReference type="ARBA" id="ARBA00010703"/>
    </source>
</evidence>
<keyword evidence="10" id="KW-1185">Reference proteome</keyword>
<organism evidence="9 10">
    <name type="scientific">Cloeon dipterum</name>
    <dbReference type="NCBI Taxonomy" id="197152"/>
    <lineage>
        <taxon>Eukaryota</taxon>
        <taxon>Metazoa</taxon>
        <taxon>Ecdysozoa</taxon>
        <taxon>Arthropoda</taxon>
        <taxon>Hexapoda</taxon>
        <taxon>Insecta</taxon>
        <taxon>Pterygota</taxon>
        <taxon>Palaeoptera</taxon>
        <taxon>Ephemeroptera</taxon>
        <taxon>Pisciforma</taxon>
        <taxon>Baetidae</taxon>
        <taxon>Cloeon</taxon>
    </lineage>
</organism>
<dbReference type="Proteomes" id="UP000494165">
    <property type="component" value="Unassembled WGS sequence"/>
</dbReference>
<keyword evidence="5" id="KW-0489">Methyltransferase</keyword>